<protein>
    <submittedName>
        <fullName evidence="2">Uncharacterized protein</fullName>
    </submittedName>
</protein>
<evidence type="ECO:0000313" key="2">
    <source>
        <dbReference type="EMBL" id="KAA1135307.1"/>
    </source>
</evidence>
<feature type="region of interest" description="Disordered" evidence="1">
    <location>
        <begin position="123"/>
        <end position="188"/>
    </location>
</feature>
<name>A0A5B0SBX0_PUCGR</name>
<accession>A0A5B0SBX0</accession>
<organism evidence="2 3">
    <name type="scientific">Puccinia graminis f. sp. tritici</name>
    <dbReference type="NCBI Taxonomy" id="56615"/>
    <lineage>
        <taxon>Eukaryota</taxon>
        <taxon>Fungi</taxon>
        <taxon>Dikarya</taxon>
        <taxon>Basidiomycota</taxon>
        <taxon>Pucciniomycotina</taxon>
        <taxon>Pucciniomycetes</taxon>
        <taxon>Pucciniales</taxon>
        <taxon>Pucciniaceae</taxon>
        <taxon>Puccinia</taxon>
    </lineage>
</organism>
<evidence type="ECO:0000256" key="1">
    <source>
        <dbReference type="SAM" id="MobiDB-lite"/>
    </source>
</evidence>
<dbReference type="EMBL" id="VDEP01000039">
    <property type="protein sequence ID" value="KAA1135307.1"/>
    <property type="molecule type" value="Genomic_DNA"/>
</dbReference>
<comment type="caution">
    <text evidence="2">The sequence shown here is derived from an EMBL/GenBank/DDBJ whole genome shotgun (WGS) entry which is preliminary data.</text>
</comment>
<dbReference type="Proteomes" id="UP000325313">
    <property type="component" value="Unassembled WGS sequence"/>
</dbReference>
<evidence type="ECO:0000313" key="3">
    <source>
        <dbReference type="Proteomes" id="UP000325313"/>
    </source>
</evidence>
<reference evidence="2 3" key="1">
    <citation type="submission" date="2019-05" db="EMBL/GenBank/DDBJ databases">
        <title>Emergence of the Ug99 lineage of the wheat stem rust pathogen through somatic hybridization.</title>
        <authorList>
            <person name="Li F."/>
            <person name="Upadhyaya N.M."/>
            <person name="Sperschneider J."/>
            <person name="Matny O."/>
            <person name="Nguyen-Phuc H."/>
            <person name="Mago R."/>
            <person name="Raley C."/>
            <person name="Miller M.E."/>
            <person name="Silverstein K.A.T."/>
            <person name="Henningsen E."/>
            <person name="Hirsch C.D."/>
            <person name="Visser B."/>
            <person name="Pretorius Z.A."/>
            <person name="Steffenson B.J."/>
            <person name="Schwessinger B."/>
            <person name="Dodds P.N."/>
            <person name="Figueroa M."/>
        </authorList>
    </citation>
    <scope>NUCLEOTIDE SEQUENCE [LARGE SCALE GENOMIC DNA]</scope>
    <source>
        <strain evidence="2 3">Ug99</strain>
    </source>
</reference>
<proteinExistence type="predicted"/>
<gene>
    <name evidence="2" type="ORF">PGTUg99_006420</name>
</gene>
<sequence>MYIVYSLISPGSGLPSLFLTEIGDRNLRVPIAYRAGTVTNSAHLLCASYIQESGSLGPRLRSIGHQPDQDLRLDDERLRIVYTVYFGLGTSEVGTTDATDGASLNQESRFLSLELYKRFAQNRTGTTDHSSHPHSTFHRRSINTTPAAARMALTRDPTRPDPDPPSPPGGSGSGSIIDFTTRPDPTRQVCRVGSGHCFSTRTRPGFILMDDSAKL</sequence>
<dbReference type="AlphaFoldDB" id="A0A5B0SBX0"/>